<dbReference type="STRING" id="48467.SAMN02745166_00730"/>
<gene>
    <name evidence="9" type="ORF">SAMN02745166_00730</name>
</gene>
<evidence type="ECO:0000256" key="2">
    <source>
        <dbReference type="ARBA" id="ARBA00022448"/>
    </source>
</evidence>
<dbReference type="GO" id="GO:0005829">
    <property type="term" value="C:cytosol"/>
    <property type="evidence" value="ECO:0007669"/>
    <property type="project" value="TreeGrafter"/>
</dbReference>
<dbReference type="Pfam" id="PF00085">
    <property type="entry name" value="Thioredoxin"/>
    <property type="match status" value="1"/>
</dbReference>
<dbReference type="NCBIfam" id="TIGR01068">
    <property type="entry name" value="thioredoxin"/>
    <property type="match status" value="1"/>
</dbReference>
<keyword evidence="2" id="KW-0813">Transport</keyword>
<evidence type="ECO:0000256" key="4">
    <source>
        <dbReference type="ARBA" id="ARBA00023157"/>
    </source>
</evidence>
<keyword evidence="3" id="KW-0249">Electron transport</keyword>
<dbReference type="PROSITE" id="PS00194">
    <property type="entry name" value="THIOREDOXIN_1"/>
    <property type="match status" value="1"/>
</dbReference>
<dbReference type="PANTHER" id="PTHR45663">
    <property type="entry name" value="GEO12009P1"/>
    <property type="match status" value="1"/>
</dbReference>
<dbReference type="InterPro" id="IPR005746">
    <property type="entry name" value="Thioredoxin"/>
</dbReference>
<dbReference type="RefSeq" id="WP_217698906.1">
    <property type="nucleotide sequence ID" value="NZ_FUYE01000002.1"/>
</dbReference>
<keyword evidence="5" id="KW-0676">Redox-active center</keyword>
<evidence type="ECO:0000259" key="8">
    <source>
        <dbReference type="PROSITE" id="PS51352"/>
    </source>
</evidence>
<evidence type="ECO:0000256" key="5">
    <source>
        <dbReference type="ARBA" id="ARBA00023284"/>
    </source>
</evidence>
<dbReference type="AlphaFoldDB" id="A0A1T4WV62"/>
<keyword evidence="7" id="KW-1133">Transmembrane helix</keyword>
<protein>
    <recommendedName>
        <fullName evidence="6">Thioredoxin</fullName>
    </recommendedName>
</protein>
<dbReference type="InterPro" id="IPR017937">
    <property type="entry name" value="Thioredoxin_CS"/>
</dbReference>
<accession>A0A1T4WV62</accession>
<dbReference type="PRINTS" id="PR00421">
    <property type="entry name" value="THIOREDOXIN"/>
</dbReference>
<evidence type="ECO:0000256" key="6">
    <source>
        <dbReference type="NCBIfam" id="TIGR01068"/>
    </source>
</evidence>
<reference evidence="10" key="1">
    <citation type="submission" date="2017-02" db="EMBL/GenBank/DDBJ databases">
        <authorList>
            <person name="Varghese N."/>
            <person name="Submissions S."/>
        </authorList>
    </citation>
    <scope>NUCLEOTIDE SEQUENCE [LARGE SCALE GENOMIC DNA]</scope>
    <source>
        <strain evidence="10">ATCC 700200</strain>
    </source>
</reference>
<keyword evidence="7" id="KW-0812">Transmembrane</keyword>
<comment type="similarity">
    <text evidence="1">Belongs to the thioredoxin family.</text>
</comment>
<dbReference type="CDD" id="cd02947">
    <property type="entry name" value="TRX_family"/>
    <property type="match status" value="1"/>
</dbReference>
<proteinExistence type="inferred from homology"/>
<keyword evidence="7" id="KW-0472">Membrane</keyword>
<keyword evidence="10" id="KW-1185">Reference proteome</keyword>
<sequence>MKASNIGLWVATAALGWVAWMLMDVSAPQKSGGDSSATLAAAQASGTPVLVEFYADWCGACKMIAPEVEELSTELAGKARVLRLNVETQPDVAAQYRVHVLPTFIAFEKGNVIARQTGAIPKAAMQKMLGF</sequence>
<dbReference type="SUPFAM" id="SSF52833">
    <property type="entry name" value="Thioredoxin-like"/>
    <property type="match status" value="1"/>
</dbReference>
<name>A0A1T4WV62_9BACT</name>
<evidence type="ECO:0000313" key="10">
    <source>
        <dbReference type="Proteomes" id="UP000190774"/>
    </source>
</evidence>
<dbReference type="Gene3D" id="3.40.30.10">
    <property type="entry name" value="Glutaredoxin"/>
    <property type="match status" value="1"/>
</dbReference>
<evidence type="ECO:0000313" key="9">
    <source>
        <dbReference type="EMBL" id="SKA81194.1"/>
    </source>
</evidence>
<organism evidence="9 10">
    <name type="scientific">Prosthecobacter debontii</name>
    <dbReference type="NCBI Taxonomy" id="48467"/>
    <lineage>
        <taxon>Bacteria</taxon>
        <taxon>Pseudomonadati</taxon>
        <taxon>Verrucomicrobiota</taxon>
        <taxon>Verrucomicrobiia</taxon>
        <taxon>Verrucomicrobiales</taxon>
        <taxon>Verrucomicrobiaceae</taxon>
        <taxon>Prosthecobacter</taxon>
    </lineage>
</organism>
<dbReference type="PANTHER" id="PTHR45663:SF11">
    <property type="entry name" value="GEO12009P1"/>
    <property type="match status" value="1"/>
</dbReference>
<dbReference type="InterPro" id="IPR013766">
    <property type="entry name" value="Thioredoxin_domain"/>
</dbReference>
<evidence type="ECO:0000256" key="1">
    <source>
        <dbReference type="ARBA" id="ARBA00008987"/>
    </source>
</evidence>
<dbReference type="GO" id="GO:0045454">
    <property type="term" value="P:cell redox homeostasis"/>
    <property type="evidence" value="ECO:0007669"/>
    <property type="project" value="TreeGrafter"/>
</dbReference>
<keyword evidence="4" id="KW-1015">Disulfide bond</keyword>
<evidence type="ECO:0000256" key="7">
    <source>
        <dbReference type="SAM" id="Phobius"/>
    </source>
</evidence>
<dbReference type="PROSITE" id="PS51352">
    <property type="entry name" value="THIOREDOXIN_2"/>
    <property type="match status" value="1"/>
</dbReference>
<dbReference type="EMBL" id="FUYE01000002">
    <property type="protein sequence ID" value="SKA81194.1"/>
    <property type="molecule type" value="Genomic_DNA"/>
</dbReference>
<evidence type="ECO:0000256" key="3">
    <source>
        <dbReference type="ARBA" id="ARBA00022982"/>
    </source>
</evidence>
<dbReference type="InterPro" id="IPR036249">
    <property type="entry name" value="Thioredoxin-like_sf"/>
</dbReference>
<feature type="transmembrane region" description="Helical" evidence="7">
    <location>
        <begin position="6"/>
        <end position="23"/>
    </location>
</feature>
<dbReference type="GO" id="GO:0015035">
    <property type="term" value="F:protein-disulfide reductase activity"/>
    <property type="evidence" value="ECO:0007669"/>
    <property type="project" value="UniProtKB-UniRule"/>
</dbReference>
<feature type="domain" description="Thioredoxin" evidence="8">
    <location>
        <begin position="16"/>
        <end position="131"/>
    </location>
</feature>
<dbReference type="Proteomes" id="UP000190774">
    <property type="component" value="Unassembled WGS sequence"/>
</dbReference>